<evidence type="ECO:0000313" key="2">
    <source>
        <dbReference type="Proteomes" id="UP000010119"/>
    </source>
</evidence>
<protein>
    <recommendedName>
        <fullName evidence="3">DUF2584 domain-containing protein</fullName>
    </recommendedName>
</protein>
<dbReference type="InterPro" id="IPR019699">
    <property type="entry name" value="DUF2584"/>
</dbReference>
<reference evidence="1" key="1">
    <citation type="submission" date="2010-06" db="EMBL/GenBank/DDBJ databases">
        <authorList>
            <person name="Muzny D."/>
            <person name="Qin X."/>
            <person name="Buhay C."/>
            <person name="Dugan-Rocha S."/>
            <person name="Ding Y."/>
            <person name="Chen G."/>
            <person name="Hawes A."/>
            <person name="Holder M."/>
            <person name="Jhangiani S."/>
            <person name="Johnson A."/>
            <person name="Khan Z."/>
            <person name="Li Z."/>
            <person name="Liu W."/>
            <person name="Liu X."/>
            <person name="Perez L."/>
            <person name="Shen H."/>
            <person name="Wang Q."/>
            <person name="Watt J."/>
            <person name="Xi L."/>
            <person name="Xin Y."/>
            <person name="Zhou J."/>
            <person name="Deng J."/>
            <person name="Jiang H."/>
            <person name="Liu Y."/>
            <person name="Qu J."/>
            <person name="Song X.-Z."/>
            <person name="Zhang L."/>
            <person name="Villasana D."/>
            <person name="Johnson A."/>
            <person name="Liu J."/>
            <person name="Liyanage D."/>
            <person name="Lorensuhewa L."/>
            <person name="Robinson T."/>
            <person name="Song A."/>
            <person name="Song B.-B."/>
            <person name="Dinh H."/>
            <person name="Thornton R."/>
            <person name="Coyle M."/>
            <person name="Francisco L."/>
            <person name="Jackson L."/>
            <person name="Javaid M."/>
            <person name="Korchina V."/>
            <person name="Kovar C."/>
            <person name="Mata R."/>
            <person name="Mathew T."/>
            <person name="Ngo R."/>
            <person name="Nguyen L."/>
            <person name="Nguyen N."/>
            <person name="Okwuonu G."/>
            <person name="Ongeri F."/>
            <person name="Pham C."/>
            <person name="Simmons D."/>
            <person name="Wilczek-Boney K."/>
            <person name="Hale W."/>
            <person name="Jakkamsetti A."/>
            <person name="Pham P."/>
            <person name="Ruth R."/>
            <person name="San Lucas F."/>
            <person name="Warren J."/>
            <person name="Zhang J."/>
            <person name="Zhao Z."/>
            <person name="Zhou C."/>
            <person name="Zhu D."/>
            <person name="Lee S."/>
            <person name="Bess C."/>
            <person name="Blankenburg K."/>
            <person name="Forbes L."/>
            <person name="Fu Q."/>
            <person name="Gubbala S."/>
            <person name="Hirani K."/>
            <person name="Jayaseelan J.C."/>
            <person name="Lara F."/>
            <person name="Munidasa M."/>
            <person name="Palculict T."/>
            <person name="Patil S."/>
            <person name="Pu L.-L."/>
            <person name="Saada N."/>
            <person name="Tang L."/>
            <person name="Weissenberger G."/>
            <person name="Zhu Y."/>
            <person name="Hemphill L."/>
            <person name="Shang Y."/>
            <person name="Youmans B."/>
            <person name="Ayvaz T."/>
            <person name="Ross M."/>
            <person name="Santibanez J."/>
            <person name="Aqrawi P."/>
            <person name="Gross S."/>
            <person name="Joshi V."/>
            <person name="Fowler G."/>
            <person name="Nazareth L."/>
            <person name="Reid J."/>
            <person name="Worley K."/>
            <person name="Petrosino J."/>
            <person name="Highlander S."/>
            <person name="Gibbs R."/>
        </authorList>
    </citation>
    <scope>NUCLEOTIDE SEQUENCE [LARGE SCALE GENOMIC DNA]</scope>
    <source>
        <strain evidence="1">DSM 20601</strain>
    </source>
</reference>
<organism evidence="1 2">
    <name type="scientific">Listeria grayi DSM 20601</name>
    <dbReference type="NCBI Taxonomy" id="525367"/>
    <lineage>
        <taxon>Bacteria</taxon>
        <taxon>Bacillati</taxon>
        <taxon>Bacillota</taxon>
        <taxon>Bacilli</taxon>
        <taxon>Bacillales</taxon>
        <taxon>Listeriaceae</taxon>
        <taxon>Listeria</taxon>
    </lineage>
</organism>
<sequence length="89" mass="10275">MIKVMEVRAMGMPLEVNTIIVTKGKEKRLDDNFFELTKAGYRIYPIDIPVDVRKTRDGETNGQGIARKLIWENNQTIIKYELMTLNSSN</sequence>
<dbReference type="AlphaFoldDB" id="D7V091"/>
<dbReference type="eggNOG" id="ENOG503345V">
    <property type="taxonomic scope" value="Bacteria"/>
</dbReference>
<proteinExistence type="predicted"/>
<comment type="caution">
    <text evidence="1">The sequence shown here is derived from an EMBL/GenBank/DDBJ whole genome shotgun (WGS) entry which is preliminary data.</text>
</comment>
<dbReference type="STRING" id="525367.HMPREF0556_12529"/>
<dbReference type="EMBL" id="ACCR02000005">
    <property type="protein sequence ID" value="EFI83844.1"/>
    <property type="molecule type" value="Genomic_DNA"/>
</dbReference>
<dbReference type="Proteomes" id="UP000010119">
    <property type="component" value="Unassembled WGS sequence"/>
</dbReference>
<dbReference type="Pfam" id="PF10763">
    <property type="entry name" value="DUF2584"/>
    <property type="match status" value="1"/>
</dbReference>
<dbReference type="InterPro" id="IPR015947">
    <property type="entry name" value="PUA-like_sf"/>
</dbReference>
<evidence type="ECO:0000313" key="1">
    <source>
        <dbReference type="EMBL" id="EFI83844.1"/>
    </source>
</evidence>
<gene>
    <name evidence="1" type="ORF">HMPREF0556_12529</name>
</gene>
<accession>D7V091</accession>
<keyword evidence="2" id="KW-1185">Reference proteome</keyword>
<evidence type="ECO:0008006" key="3">
    <source>
        <dbReference type="Google" id="ProtNLM"/>
    </source>
</evidence>
<dbReference type="HOGENOM" id="CLU_179208_0_0_9"/>
<name>D7V091_LISGR</name>
<dbReference type="Gene3D" id="2.40.240.20">
    <property type="entry name" value="Hypothetical PUA domain-like, domain 1"/>
    <property type="match status" value="1"/>
</dbReference>
<dbReference type="SUPFAM" id="SSF88697">
    <property type="entry name" value="PUA domain-like"/>
    <property type="match status" value="1"/>
</dbReference>